<dbReference type="RefSeq" id="WP_346073445.1">
    <property type="nucleotide sequence ID" value="NZ_BAAAHC010000012.1"/>
</dbReference>
<dbReference type="InterPro" id="IPR008331">
    <property type="entry name" value="Ferritin_DPS_dom"/>
</dbReference>
<sequence>MNGIVKRIEPRTSVAQNLLEEQVGNGFTAAQQYVAIAVWFDQRDLPRLAAHFYRRAARRREDAMRVVQYMMDNNIAVEIPGVPSVRNDFADPREPIALALEQEHAATREFTALSEQMRREGDHRGEQFLRWFLTAQVDNVSQLTTMLNVVDRAQGDMFDLETYLARDPVPASRHDSAAPHPADRTGA</sequence>
<accession>A0ABN1CW00</accession>
<dbReference type="Pfam" id="PF00210">
    <property type="entry name" value="Ferritin"/>
    <property type="match status" value="1"/>
</dbReference>
<reference evidence="2 3" key="1">
    <citation type="journal article" date="2019" name="Int. J. Syst. Evol. Microbiol.">
        <title>The Global Catalogue of Microorganisms (GCM) 10K type strain sequencing project: providing services to taxonomists for standard genome sequencing and annotation.</title>
        <authorList>
            <consortium name="The Broad Institute Genomics Platform"/>
            <consortium name="The Broad Institute Genome Sequencing Center for Infectious Disease"/>
            <person name="Wu L."/>
            <person name="Ma J."/>
        </authorList>
    </citation>
    <scope>NUCLEOTIDE SEQUENCE [LARGE SCALE GENOMIC DNA]</scope>
    <source>
        <strain evidence="2 3">JCM 10664</strain>
    </source>
</reference>
<feature type="domain" description="Ferritin-like diiron" evidence="1">
    <location>
        <begin position="9"/>
        <end position="154"/>
    </location>
</feature>
<gene>
    <name evidence="2" type="ORF">GCM10009545_32380</name>
</gene>
<dbReference type="Gene3D" id="1.20.1260.10">
    <property type="match status" value="1"/>
</dbReference>
<evidence type="ECO:0000313" key="3">
    <source>
        <dbReference type="Proteomes" id="UP001500220"/>
    </source>
</evidence>
<dbReference type="SUPFAM" id="SSF47240">
    <property type="entry name" value="Ferritin-like"/>
    <property type="match status" value="1"/>
</dbReference>
<protein>
    <submittedName>
        <fullName evidence="2">Ferritin</fullName>
    </submittedName>
</protein>
<keyword evidence="3" id="KW-1185">Reference proteome</keyword>
<organism evidence="2 3">
    <name type="scientific">Saccharopolyspora thermophila</name>
    <dbReference type="NCBI Taxonomy" id="89367"/>
    <lineage>
        <taxon>Bacteria</taxon>
        <taxon>Bacillati</taxon>
        <taxon>Actinomycetota</taxon>
        <taxon>Actinomycetes</taxon>
        <taxon>Pseudonocardiales</taxon>
        <taxon>Pseudonocardiaceae</taxon>
        <taxon>Saccharopolyspora</taxon>
    </lineage>
</organism>
<proteinExistence type="predicted"/>
<dbReference type="InterPro" id="IPR012347">
    <property type="entry name" value="Ferritin-like"/>
</dbReference>
<dbReference type="PROSITE" id="PS50905">
    <property type="entry name" value="FERRITIN_LIKE"/>
    <property type="match status" value="1"/>
</dbReference>
<comment type="caution">
    <text evidence="2">The sequence shown here is derived from an EMBL/GenBank/DDBJ whole genome shotgun (WGS) entry which is preliminary data.</text>
</comment>
<dbReference type="InterPro" id="IPR009040">
    <property type="entry name" value="Ferritin-like_diiron"/>
</dbReference>
<evidence type="ECO:0000259" key="1">
    <source>
        <dbReference type="PROSITE" id="PS50905"/>
    </source>
</evidence>
<dbReference type="EMBL" id="BAAAHC010000012">
    <property type="protein sequence ID" value="GAA0527563.1"/>
    <property type="molecule type" value="Genomic_DNA"/>
</dbReference>
<dbReference type="InterPro" id="IPR009078">
    <property type="entry name" value="Ferritin-like_SF"/>
</dbReference>
<dbReference type="Proteomes" id="UP001500220">
    <property type="component" value="Unassembled WGS sequence"/>
</dbReference>
<evidence type="ECO:0000313" key="2">
    <source>
        <dbReference type="EMBL" id="GAA0527563.1"/>
    </source>
</evidence>
<name>A0ABN1CW00_9PSEU</name>